<keyword evidence="3" id="KW-1185">Reference proteome</keyword>
<comment type="caution">
    <text evidence="2">The sequence shown here is derived from an EMBL/GenBank/DDBJ whole genome shotgun (WGS) entry which is preliminary data.</text>
</comment>
<reference evidence="2" key="1">
    <citation type="submission" date="2020-10" db="EMBL/GenBank/DDBJ databases">
        <authorList>
            <person name="Kikuchi T."/>
        </authorList>
    </citation>
    <scope>NUCLEOTIDE SEQUENCE</scope>
    <source>
        <strain evidence="2">NKZ352</strain>
    </source>
</reference>
<feature type="region of interest" description="Disordered" evidence="1">
    <location>
        <begin position="1"/>
        <end position="30"/>
    </location>
</feature>
<gene>
    <name evidence="2" type="ORF">CAUJ_LOCUS4401</name>
</gene>
<accession>A0A8S1GZG6</accession>
<dbReference type="EMBL" id="CAJGYM010000008">
    <property type="protein sequence ID" value="CAD6188482.1"/>
    <property type="molecule type" value="Genomic_DNA"/>
</dbReference>
<evidence type="ECO:0000313" key="2">
    <source>
        <dbReference type="EMBL" id="CAD6188482.1"/>
    </source>
</evidence>
<dbReference type="Proteomes" id="UP000835052">
    <property type="component" value="Unassembled WGS sequence"/>
</dbReference>
<protein>
    <submittedName>
        <fullName evidence="2">Uncharacterized protein</fullName>
    </submittedName>
</protein>
<sequence length="233" mass="26875">MVRQNRKSANLEDRNLVANQPVSRHHSPARCPQAEMTGVYLRLLGSVLLLHFSRAQEVPRGDVIPDSWTFYKFYMGLPLTPEEPPQYPAPIYARQQKNQSPEARRWAMQLSNKLRKSAAKLEEERLKFEKTVRKSGIEMKNKFDNMRKKMEARHEKIRIGFAKFMPYGQQNVKQEKKTLEAQRVTSSTTTSTEPPVALPLQNADVVDRKEPERSALVEARTIRVSPTGEFVEI</sequence>
<evidence type="ECO:0000256" key="1">
    <source>
        <dbReference type="SAM" id="MobiDB-lite"/>
    </source>
</evidence>
<name>A0A8S1GZG6_9PELO</name>
<dbReference type="AlphaFoldDB" id="A0A8S1GZG6"/>
<organism evidence="2 3">
    <name type="scientific">Caenorhabditis auriculariae</name>
    <dbReference type="NCBI Taxonomy" id="2777116"/>
    <lineage>
        <taxon>Eukaryota</taxon>
        <taxon>Metazoa</taxon>
        <taxon>Ecdysozoa</taxon>
        <taxon>Nematoda</taxon>
        <taxon>Chromadorea</taxon>
        <taxon>Rhabditida</taxon>
        <taxon>Rhabditina</taxon>
        <taxon>Rhabditomorpha</taxon>
        <taxon>Rhabditoidea</taxon>
        <taxon>Rhabditidae</taxon>
        <taxon>Peloderinae</taxon>
        <taxon>Caenorhabditis</taxon>
    </lineage>
</organism>
<proteinExistence type="predicted"/>
<evidence type="ECO:0000313" key="3">
    <source>
        <dbReference type="Proteomes" id="UP000835052"/>
    </source>
</evidence>